<protein>
    <submittedName>
        <fullName evidence="1">Uncharacterized protein</fullName>
    </submittedName>
</protein>
<sequence length="90" mass="9578">MPKRANLVFCTHKGYPDKYRRYREKPDTGSGLTPGGVPGGTCYREGLGWGLMPGGPESPLARGLPQARWVTTPAVIVARQGGADSSAEYG</sequence>
<evidence type="ECO:0000313" key="2">
    <source>
        <dbReference type="Proteomes" id="UP001501578"/>
    </source>
</evidence>
<name>A0ABN1NM81_9ACTN</name>
<gene>
    <name evidence="1" type="ORF">GCM10009560_02260</name>
</gene>
<organism evidence="1 2">
    <name type="scientific">Nonomuraea longicatena</name>
    <dbReference type="NCBI Taxonomy" id="83682"/>
    <lineage>
        <taxon>Bacteria</taxon>
        <taxon>Bacillati</taxon>
        <taxon>Actinomycetota</taxon>
        <taxon>Actinomycetes</taxon>
        <taxon>Streptosporangiales</taxon>
        <taxon>Streptosporangiaceae</taxon>
        <taxon>Nonomuraea</taxon>
    </lineage>
</organism>
<reference evidence="1 2" key="1">
    <citation type="journal article" date="2019" name="Int. J. Syst. Evol. Microbiol.">
        <title>The Global Catalogue of Microorganisms (GCM) 10K type strain sequencing project: providing services to taxonomists for standard genome sequencing and annotation.</title>
        <authorList>
            <consortium name="The Broad Institute Genomics Platform"/>
            <consortium name="The Broad Institute Genome Sequencing Center for Infectious Disease"/>
            <person name="Wu L."/>
            <person name="Ma J."/>
        </authorList>
    </citation>
    <scope>NUCLEOTIDE SEQUENCE [LARGE SCALE GENOMIC DNA]</scope>
    <source>
        <strain evidence="1 2">JCM 11136</strain>
    </source>
</reference>
<keyword evidence="2" id="KW-1185">Reference proteome</keyword>
<dbReference type="EMBL" id="BAAAHQ010000001">
    <property type="protein sequence ID" value="GAA0912128.1"/>
    <property type="molecule type" value="Genomic_DNA"/>
</dbReference>
<accession>A0ABN1NM81</accession>
<comment type="caution">
    <text evidence="1">The sequence shown here is derived from an EMBL/GenBank/DDBJ whole genome shotgun (WGS) entry which is preliminary data.</text>
</comment>
<proteinExistence type="predicted"/>
<evidence type="ECO:0000313" key="1">
    <source>
        <dbReference type="EMBL" id="GAA0912128.1"/>
    </source>
</evidence>
<dbReference type="Proteomes" id="UP001501578">
    <property type="component" value="Unassembled WGS sequence"/>
</dbReference>